<evidence type="ECO:0000313" key="2">
    <source>
        <dbReference type="Proteomes" id="UP000321083"/>
    </source>
</evidence>
<dbReference type="Proteomes" id="UP000321083">
    <property type="component" value="Unassembled WGS sequence"/>
</dbReference>
<comment type="caution">
    <text evidence="1">The sequence shown here is derived from an EMBL/GenBank/DDBJ whole genome shotgun (WGS) entry which is preliminary data.</text>
</comment>
<protein>
    <submittedName>
        <fullName evidence="1">Uncharacterized protein</fullName>
    </submittedName>
</protein>
<proteinExistence type="predicted"/>
<feature type="non-terminal residue" evidence="1">
    <location>
        <position position="1"/>
    </location>
</feature>
<organism evidence="1 2">
    <name type="scientific">Planctomyces bekefii</name>
    <dbReference type="NCBI Taxonomy" id="1653850"/>
    <lineage>
        <taxon>Bacteria</taxon>
        <taxon>Pseudomonadati</taxon>
        <taxon>Planctomycetota</taxon>
        <taxon>Planctomycetia</taxon>
        <taxon>Planctomycetales</taxon>
        <taxon>Planctomycetaceae</taxon>
        <taxon>Planctomyces</taxon>
    </lineage>
</organism>
<accession>A0A5C6M520</accession>
<dbReference type="EMBL" id="SRHE01000153">
    <property type="protein sequence ID" value="TWW09890.1"/>
    <property type="molecule type" value="Genomic_DNA"/>
</dbReference>
<name>A0A5C6M520_9PLAN</name>
<gene>
    <name evidence="1" type="ORF">E3A20_09770</name>
</gene>
<reference evidence="1 2" key="1">
    <citation type="submission" date="2019-08" db="EMBL/GenBank/DDBJ databases">
        <title>100 year-old enigma solved: identification of Planctomyces bekefii, the type genus and species of the phylum Planctomycetes.</title>
        <authorList>
            <person name="Svetlana D.N."/>
            <person name="Overmann J."/>
        </authorList>
    </citation>
    <scope>NUCLEOTIDE SEQUENCE [LARGE SCALE GENOMIC DNA]</scope>
    <source>
        <strain evidence="1">Phe10_nw2017</strain>
    </source>
</reference>
<reference evidence="1 2" key="2">
    <citation type="submission" date="2019-08" db="EMBL/GenBank/DDBJ databases">
        <authorList>
            <person name="Henke P."/>
        </authorList>
    </citation>
    <scope>NUCLEOTIDE SEQUENCE [LARGE SCALE GENOMIC DNA]</scope>
    <source>
        <strain evidence="1">Phe10_nw2017</strain>
    </source>
</reference>
<evidence type="ECO:0000313" key="1">
    <source>
        <dbReference type="EMBL" id="TWW09890.1"/>
    </source>
</evidence>
<sequence>DGWVQWWASGLVFRGGADVCRSVVRAGMNCRLAAAEAVGNGRFLPTVCGGWDPLQPGVVVRGGATYSG</sequence>
<dbReference type="AlphaFoldDB" id="A0A5C6M520"/>
<keyword evidence="2" id="KW-1185">Reference proteome</keyword>